<sequence>MEILGFHLPFLHCILDHLGYSGLSAVVSPPCCHNNHHQPKSPVNLSRSTPITGHRRRSFTGSLNRMESLMPKLDPGFFFAHPQKLLGDREKNNSYLVKQFGNGTASIRFRKEPNNLCNLHSFKHSGLANKKTVTIQPGKDQSVLLATTKTKKKNKPASFLNKSLMKKEFHRMAKVVSNQLGTVMRSLVSTVLNSAPTVGQLGIQRELFSRLISRSGSAASELSSLESQVDREAGDGGTHSANTIYSRLLGGSSRSFRSHCFC</sequence>
<dbReference type="Proteomes" id="UP001632038">
    <property type="component" value="Unassembled WGS sequence"/>
</dbReference>
<feature type="compositionally biased region" description="Polar residues" evidence="4">
    <location>
        <begin position="41"/>
        <end position="51"/>
    </location>
</feature>
<dbReference type="GO" id="GO:0005840">
    <property type="term" value="C:ribosome"/>
    <property type="evidence" value="ECO:0007669"/>
    <property type="project" value="UniProtKB-KW"/>
</dbReference>
<feature type="region of interest" description="Disordered" evidence="4">
    <location>
        <begin position="35"/>
        <end position="56"/>
    </location>
</feature>
<evidence type="ECO:0000259" key="5">
    <source>
        <dbReference type="Pfam" id="PF01778"/>
    </source>
</evidence>
<evidence type="ECO:0000256" key="2">
    <source>
        <dbReference type="ARBA" id="ARBA00022980"/>
    </source>
</evidence>
<evidence type="ECO:0000313" key="6">
    <source>
        <dbReference type="EMBL" id="KAL3656002.1"/>
    </source>
</evidence>
<dbReference type="Gene3D" id="3.30.390.110">
    <property type="match status" value="1"/>
</dbReference>
<evidence type="ECO:0000256" key="1">
    <source>
        <dbReference type="ARBA" id="ARBA00007926"/>
    </source>
</evidence>
<feature type="domain" description="Ribosomal eL28/Mak16" evidence="5">
    <location>
        <begin position="91"/>
        <end position="186"/>
    </location>
</feature>
<comment type="caution">
    <text evidence="6">The sequence shown here is derived from an EMBL/GenBank/DDBJ whole genome shotgun (WGS) entry which is preliminary data.</text>
</comment>
<dbReference type="InterPro" id="IPR002672">
    <property type="entry name" value="Ribosomal_eL28"/>
</dbReference>
<dbReference type="AlphaFoldDB" id="A0ABD3EQR3"/>
<comment type="similarity">
    <text evidence="1">Belongs to the eukaryotic ribosomal protein eL28 family.</text>
</comment>
<name>A0ABD3EQR3_9LAMI</name>
<reference evidence="7" key="1">
    <citation type="journal article" date="2024" name="IScience">
        <title>Strigolactones Initiate the Formation of Haustorium-like Structures in Castilleja.</title>
        <authorList>
            <person name="Buerger M."/>
            <person name="Peterson D."/>
            <person name="Chory J."/>
        </authorList>
    </citation>
    <scope>NUCLEOTIDE SEQUENCE [LARGE SCALE GENOMIC DNA]</scope>
</reference>
<dbReference type="Pfam" id="PF01778">
    <property type="entry name" value="Ribosomal_L28e"/>
    <property type="match status" value="1"/>
</dbReference>
<keyword evidence="7" id="KW-1185">Reference proteome</keyword>
<gene>
    <name evidence="6" type="ORF">CASFOL_000398</name>
</gene>
<dbReference type="EMBL" id="JAVIJP010000001">
    <property type="protein sequence ID" value="KAL3656002.1"/>
    <property type="molecule type" value="Genomic_DNA"/>
</dbReference>
<protein>
    <recommendedName>
        <fullName evidence="5">Ribosomal eL28/Mak16 domain-containing protein</fullName>
    </recommendedName>
</protein>
<dbReference type="InterPro" id="IPR029004">
    <property type="entry name" value="Ribosomal_eL28/Mak16"/>
</dbReference>
<evidence type="ECO:0000256" key="3">
    <source>
        <dbReference type="ARBA" id="ARBA00023274"/>
    </source>
</evidence>
<accession>A0ABD3EQR3</accession>
<dbReference type="PANTHER" id="PTHR10544">
    <property type="entry name" value="60S RIBOSOMAL PROTEIN L28"/>
    <property type="match status" value="1"/>
</dbReference>
<evidence type="ECO:0000256" key="4">
    <source>
        <dbReference type="SAM" id="MobiDB-lite"/>
    </source>
</evidence>
<evidence type="ECO:0000313" key="7">
    <source>
        <dbReference type="Proteomes" id="UP001632038"/>
    </source>
</evidence>
<dbReference type="GO" id="GO:1990904">
    <property type="term" value="C:ribonucleoprotein complex"/>
    <property type="evidence" value="ECO:0007669"/>
    <property type="project" value="UniProtKB-KW"/>
</dbReference>
<organism evidence="6 7">
    <name type="scientific">Castilleja foliolosa</name>
    <dbReference type="NCBI Taxonomy" id="1961234"/>
    <lineage>
        <taxon>Eukaryota</taxon>
        <taxon>Viridiplantae</taxon>
        <taxon>Streptophyta</taxon>
        <taxon>Embryophyta</taxon>
        <taxon>Tracheophyta</taxon>
        <taxon>Spermatophyta</taxon>
        <taxon>Magnoliopsida</taxon>
        <taxon>eudicotyledons</taxon>
        <taxon>Gunneridae</taxon>
        <taxon>Pentapetalae</taxon>
        <taxon>asterids</taxon>
        <taxon>lamiids</taxon>
        <taxon>Lamiales</taxon>
        <taxon>Orobanchaceae</taxon>
        <taxon>Pedicularideae</taxon>
        <taxon>Castillejinae</taxon>
        <taxon>Castilleja</taxon>
    </lineage>
</organism>
<keyword evidence="2" id="KW-0689">Ribosomal protein</keyword>
<proteinExistence type="inferred from homology"/>
<keyword evidence="3" id="KW-0687">Ribonucleoprotein</keyword>